<accession>A0A5J5HGS7</accession>
<keyword evidence="6" id="KW-1185">Reference proteome</keyword>
<dbReference type="Gene3D" id="3.60.21.10">
    <property type="match status" value="1"/>
</dbReference>
<dbReference type="PANTHER" id="PTHR11575">
    <property type="entry name" value="5'-NUCLEOTIDASE-RELATED"/>
    <property type="match status" value="1"/>
</dbReference>
<dbReference type="EMBL" id="VYKL01000030">
    <property type="protein sequence ID" value="KAA9019980.1"/>
    <property type="molecule type" value="Genomic_DNA"/>
</dbReference>
<dbReference type="InterPro" id="IPR004843">
    <property type="entry name" value="Calcineurin-like_PHP"/>
</dbReference>
<dbReference type="InterPro" id="IPR006179">
    <property type="entry name" value="5_nucleotidase/apyrase"/>
</dbReference>
<dbReference type="GO" id="GO:0008768">
    <property type="term" value="F:UDP-sugar diphosphatase activity"/>
    <property type="evidence" value="ECO:0007669"/>
    <property type="project" value="TreeGrafter"/>
</dbReference>
<dbReference type="AlphaFoldDB" id="A0A5J5HGS7"/>
<dbReference type="GO" id="GO:0030288">
    <property type="term" value="C:outer membrane-bounded periplasmic space"/>
    <property type="evidence" value="ECO:0007669"/>
    <property type="project" value="TreeGrafter"/>
</dbReference>
<dbReference type="InterPro" id="IPR029052">
    <property type="entry name" value="Metallo-depent_PP-like"/>
</dbReference>
<dbReference type="SUPFAM" id="SSF56300">
    <property type="entry name" value="Metallo-dependent phosphatases"/>
    <property type="match status" value="1"/>
</dbReference>
<gene>
    <name evidence="5" type="ORF">F4V44_18950</name>
</gene>
<evidence type="ECO:0000313" key="5">
    <source>
        <dbReference type="EMBL" id="KAA9019980.1"/>
    </source>
</evidence>
<dbReference type="PIRSF" id="PIRSF036361">
    <property type="entry name" value="YunD"/>
    <property type="match status" value="1"/>
</dbReference>
<evidence type="ECO:0000256" key="2">
    <source>
        <dbReference type="RuleBase" id="RU362119"/>
    </source>
</evidence>
<dbReference type="PRINTS" id="PR01607">
    <property type="entry name" value="APYRASEFAMLY"/>
</dbReference>
<dbReference type="GO" id="GO:0008253">
    <property type="term" value="F:5'-nucleotidase activity"/>
    <property type="evidence" value="ECO:0007669"/>
    <property type="project" value="TreeGrafter"/>
</dbReference>
<dbReference type="InterPro" id="IPR036907">
    <property type="entry name" value="5'-Nucleotdase_C_sf"/>
</dbReference>
<dbReference type="OrthoDB" id="9793179at2"/>
<dbReference type="PANTHER" id="PTHR11575:SF23">
    <property type="entry name" value="5-NUCLEOTIDASE FAMILY PROTEIN"/>
    <property type="match status" value="1"/>
</dbReference>
<comment type="similarity">
    <text evidence="2">Belongs to the 5'-nucleotidase family.</text>
</comment>
<keyword evidence="1" id="KW-0732">Signal</keyword>
<feature type="domain" description="5'-Nucleotidase C-terminal" evidence="4">
    <location>
        <begin position="288"/>
        <end position="415"/>
    </location>
</feature>
<dbReference type="InterPro" id="IPR011240">
    <property type="entry name" value="Pesterase_YunD"/>
</dbReference>
<dbReference type="SUPFAM" id="SSF55816">
    <property type="entry name" value="5'-nucleotidase (syn. UDP-sugar hydrolase), C-terminal domain"/>
    <property type="match status" value="1"/>
</dbReference>
<dbReference type="GO" id="GO:0000166">
    <property type="term" value="F:nucleotide binding"/>
    <property type="evidence" value="ECO:0007669"/>
    <property type="project" value="UniProtKB-KW"/>
</dbReference>
<sequence>MEVIHIYHTNDLHSHFEHWPRMQQFLEERRKWHQDAGEEFFLFDIGDHADRSHPLTEATKGKGNIELLNEAGFHAITIGNNEGITFPYDDLDQLYENRQFDVLLANLVYKDGQRPQWLKDHTIYETKNGVKLGVTGLTANYAYLYDLLGWQTHDPFDSLKQQISLLKEKADILILLSHLGIHDDERIGQEFPEIEVVIGGHTHHILHEGKMEGNTLLTCAGKYGMYIGHIQLTVDSASGRIVEKKAWLYDTNDLPPAENEEEKVNELYKMGKDILSSSVVALDCDDISKEDLAVMLCQAIQDWCHADCAFMNEGLILESLPSGQVTRYDLLKLCPHPINPAVVELSGAELKEVLVQTMDEKWKDLQIFGLGFRGKLMGKIVYSGIDVKKEKDYYHFYIHGQLIESARIYKLAIPDMFTFGRFFPSVFRAKHKQYYLPEFLRHLLEWRIGEIEKQSVN</sequence>
<proteinExistence type="inferred from homology"/>
<dbReference type="Gene3D" id="3.90.780.10">
    <property type="entry name" value="5'-Nucleotidase, C-terminal domain"/>
    <property type="match status" value="1"/>
</dbReference>
<dbReference type="RefSeq" id="WP_150441587.1">
    <property type="nucleotide sequence ID" value="NZ_VYKL01000030.1"/>
</dbReference>
<name>A0A5J5HGS7_9BACI</name>
<dbReference type="CDD" id="cd00845">
    <property type="entry name" value="MPP_UshA_N_like"/>
    <property type="match status" value="1"/>
</dbReference>
<dbReference type="InterPro" id="IPR008334">
    <property type="entry name" value="5'-Nucleotdase_C"/>
</dbReference>
<evidence type="ECO:0000259" key="4">
    <source>
        <dbReference type="Pfam" id="PF02872"/>
    </source>
</evidence>
<evidence type="ECO:0000259" key="3">
    <source>
        <dbReference type="Pfam" id="PF00149"/>
    </source>
</evidence>
<organism evidence="5 6">
    <name type="scientific">Niallia endozanthoxylica</name>
    <dbReference type="NCBI Taxonomy" id="2036016"/>
    <lineage>
        <taxon>Bacteria</taxon>
        <taxon>Bacillati</taxon>
        <taxon>Bacillota</taxon>
        <taxon>Bacilli</taxon>
        <taxon>Bacillales</taxon>
        <taxon>Bacillaceae</taxon>
        <taxon>Niallia</taxon>
    </lineage>
</organism>
<protein>
    <submittedName>
        <fullName evidence="5">Bifunctional metallophosphatase/5'-nucleotidase</fullName>
    </submittedName>
</protein>
<evidence type="ECO:0000256" key="1">
    <source>
        <dbReference type="ARBA" id="ARBA00022729"/>
    </source>
</evidence>
<dbReference type="Pfam" id="PF00149">
    <property type="entry name" value="Metallophos"/>
    <property type="match status" value="1"/>
</dbReference>
<reference evidence="5 6" key="1">
    <citation type="submission" date="2019-09" db="EMBL/GenBank/DDBJ databases">
        <title>Whole genome sequences of isolates from the Mars Exploration Rovers.</title>
        <authorList>
            <person name="Seuylemezian A."/>
            <person name="Vaishampayan P."/>
        </authorList>
    </citation>
    <scope>NUCLEOTIDE SEQUENCE [LARGE SCALE GENOMIC DNA]</scope>
    <source>
        <strain evidence="5 6">MER_TA_151</strain>
    </source>
</reference>
<comment type="caution">
    <text evidence="5">The sequence shown here is derived from an EMBL/GenBank/DDBJ whole genome shotgun (WGS) entry which is preliminary data.</text>
</comment>
<dbReference type="GO" id="GO:0009166">
    <property type="term" value="P:nucleotide catabolic process"/>
    <property type="evidence" value="ECO:0007669"/>
    <property type="project" value="InterPro"/>
</dbReference>
<dbReference type="Proteomes" id="UP000326671">
    <property type="component" value="Unassembled WGS sequence"/>
</dbReference>
<dbReference type="Pfam" id="PF02872">
    <property type="entry name" value="5_nucleotid_C"/>
    <property type="match status" value="1"/>
</dbReference>
<evidence type="ECO:0000313" key="6">
    <source>
        <dbReference type="Proteomes" id="UP000326671"/>
    </source>
</evidence>
<keyword evidence="2" id="KW-0378">Hydrolase</keyword>
<keyword evidence="2" id="KW-0547">Nucleotide-binding</keyword>
<feature type="domain" description="Calcineurin-like phosphoesterase" evidence="3">
    <location>
        <begin position="5"/>
        <end position="204"/>
    </location>
</feature>